<proteinExistence type="predicted"/>
<dbReference type="KEGG" id="mgg:MPLG2_1966"/>
<evidence type="ECO:0000256" key="4">
    <source>
        <dbReference type="ARBA" id="ARBA00023136"/>
    </source>
</evidence>
<comment type="subcellular location">
    <subcellularLocation>
        <location evidence="1">Endomembrane system</location>
        <topology evidence="1">Multi-pass membrane protein</topology>
    </subcellularLocation>
</comment>
<dbReference type="GO" id="GO:0012505">
    <property type="term" value="C:endomembrane system"/>
    <property type="evidence" value="ECO:0007669"/>
    <property type="project" value="UniProtKB-SubCell"/>
</dbReference>
<keyword evidence="4 5" id="KW-0472">Membrane</keyword>
<reference evidence="7 8" key="1">
    <citation type="submission" date="2018-02" db="EMBL/GenBank/DDBJ databases">
        <authorList>
            <person name="Cohen D.B."/>
            <person name="Kent A.D."/>
        </authorList>
    </citation>
    <scope>NUCLEOTIDE SEQUENCE [LARGE SCALE GENOMIC DNA]</scope>
    <source>
        <strain evidence="7">1</strain>
    </source>
</reference>
<evidence type="ECO:0000256" key="1">
    <source>
        <dbReference type="ARBA" id="ARBA00004127"/>
    </source>
</evidence>
<keyword evidence="3 5" id="KW-1133">Transmembrane helix</keyword>
<evidence type="ECO:0000256" key="3">
    <source>
        <dbReference type="ARBA" id="ARBA00022989"/>
    </source>
</evidence>
<evidence type="ECO:0000256" key="2">
    <source>
        <dbReference type="ARBA" id="ARBA00022692"/>
    </source>
</evidence>
<evidence type="ECO:0000259" key="6">
    <source>
        <dbReference type="Pfam" id="PF02656"/>
    </source>
</evidence>
<dbReference type="Pfam" id="PF02656">
    <property type="entry name" value="DUF202"/>
    <property type="match status" value="1"/>
</dbReference>
<feature type="domain" description="DUF202" evidence="6">
    <location>
        <begin position="12"/>
        <end position="70"/>
    </location>
</feature>
<dbReference type="Proteomes" id="UP000238164">
    <property type="component" value="Chromosome 1"/>
</dbReference>
<sequence>MTSDQHQHAPWDSGLQAERTSLSWQRVNLAGLACGLVSARLLIETHPLAGYSLAVLTAVGACLLAFLHGGRLQRATAALRAGVPLPDGRIHVLLVVLLILGAAGGLISVLAYA</sequence>
<evidence type="ECO:0000313" key="7">
    <source>
        <dbReference type="EMBL" id="SPD86996.1"/>
    </source>
</evidence>
<keyword evidence="8" id="KW-1185">Reference proteome</keyword>
<dbReference type="OrthoDB" id="3701077at2"/>
<feature type="transmembrane region" description="Helical" evidence="5">
    <location>
        <begin position="90"/>
        <end position="112"/>
    </location>
</feature>
<evidence type="ECO:0000256" key="5">
    <source>
        <dbReference type="SAM" id="Phobius"/>
    </source>
</evidence>
<organism evidence="7 8">
    <name type="scientific">Micropruina glycogenica</name>
    <dbReference type="NCBI Taxonomy" id="75385"/>
    <lineage>
        <taxon>Bacteria</taxon>
        <taxon>Bacillati</taxon>
        <taxon>Actinomycetota</taxon>
        <taxon>Actinomycetes</taxon>
        <taxon>Propionibacteriales</taxon>
        <taxon>Nocardioidaceae</taxon>
        <taxon>Micropruina</taxon>
    </lineage>
</organism>
<evidence type="ECO:0000313" key="8">
    <source>
        <dbReference type="Proteomes" id="UP000238164"/>
    </source>
</evidence>
<name>A0A2N9JGV5_9ACTN</name>
<protein>
    <recommendedName>
        <fullName evidence="6">DUF202 domain-containing protein</fullName>
    </recommendedName>
</protein>
<keyword evidence="2 5" id="KW-0812">Transmembrane</keyword>
<gene>
    <name evidence="7" type="ORF">MPLG2_1966</name>
</gene>
<accession>A0A2N9JGV5</accession>
<dbReference type="EMBL" id="LT985188">
    <property type="protein sequence ID" value="SPD86996.1"/>
    <property type="molecule type" value="Genomic_DNA"/>
</dbReference>
<dbReference type="InterPro" id="IPR003807">
    <property type="entry name" value="DUF202"/>
</dbReference>
<dbReference type="AlphaFoldDB" id="A0A2N9JGV5"/>
<dbReference type="RefSeq" id="WP_105185827.1">
    <property type="nucleotide sequence ID" value="NZ_BAAAGO010000032.1"/>
</dbReference>
<feature type="transmembrane region" description="Helical" evidence="5">
    <location>
        <begin position="49"/>
        <end position="69"/>
    </location>
</feature>